<dbReference type="InterPro" id="IPR052055">
    <property type="entry name" value="Hepadnavirus_pol/RT"/>
</dbReference>
<dbReference type="PANTHER" id="PTHR33050:SF8">
    <property type="entry name" value="REVERSE TRANSCRIPTASE DOMAIN-CONTAINING PROTEIN"/>
    <property type="match status" value="1"/>
</dbReference>
<protein>
    <recommendedName>
        <fullName evidence="3">Reverse transcriptase domain-containing protein</fullName>
    </recommendedName>
</protein>
<keyword evidence="2" id="KW-1185">Reference proteome</keyword>
<evidence type="ECO:0008006" key="3">
    <source>
        <dbReference type="Google" id="ProtNLM"/>
    </source>
</evidence>
<accession>A0A8B6H5F7</accession>
<dbReference type="OrthoDB" id="10064489at2759"/>
<proteinExistence type="predicted"/>
<sequence length="402" mass="45084">MLIQHNIKIDWSKGDSDLRNMVCAGSKINTCRKCHSTTHSTVMCSVQQQNFQPQRNSNSSRNTPDSLGRDVIFVDGLPVCNNFNGFKGCTKPYCKYVHACKTCKSKTHGKVACQNYKEGYQHNDQNSVKASTSSPINCDQLEFELRNHPDRNFVSLLCNSVRYGFDMLVSDINISTYECKNALSARKDPDSVTALIQDELVKGFIQGPFLHPPFSVYRVSPIGIAVHKYSFKKRLILDLSSPHNSCDHDSVNDLIDKDLCSLSYIKVDDAINAIQDYGVNSICCKVDVCDAFKQLDDFLTVDRPTDCGERTMALLSLIFNKLSIPLSKKKTVGPSCVLEYLGIVLDTVNMQARLPQDKVKRITDFITLILSKKSCTRKELEQLLGHLNFATRVILPGRSFVS</sequence>
<dbReference type="PANTHER" id="PTHR33050">
    <property type="entry name" value="REVERSE TRANSCRIPTASE DOMAIN-CONTAINING PROTEIN"/>
    <property type="match status" value="1"/>
</dbReference>
<dbReference type="InterPro" id="IPR043502">
    <property type="entry name" value="DNA/RNA_pol_sf"/>
</dbReference>
<gene>
    <name evidence="1" type="ORF">MGAL_10B027116</name>
</gene>
<dbReference type="EMBL" id="UYJE01009572">
    <property type="protein sequence ID" value="VDI74539.1"/>
    <property type="molecule type" value="Genomic_DNA"/>
</dbReference>
<dbReference type="Proteomes" id="UP000596742">
    <property type="component" value="Unassembled WGS sequence"/>
</dbReference>
<dbReference type="SUPFAM" id="SSF56672">
    <property type="entry name" value="DNA/RNA polymerases"/>
    <property type="match status" value="1"/>
</dbReference>
<evidence type="ECO:0000313" key="2">
    <source>
        <dbReference type="Proteomes" id="UP000596742"/>
    </source>
</evidence>
<organism evidence="1 2">
    <name type="scientific">Mytilus galloprovincialis</name>
    <name type="common">Mediterranean mussel</name>
    <dbReference type="NCBI Taxonomy" id="29158"/>
    <lineage>
        <taxon>Eukaryota</taxon>
        <taxon>Metazoa</taxon>
        <taxon>Spiralia</taxon>
        <taxon>Lophotrochozoa</taxon>
        <taxon>Mollusca</taxon>
        <taxon>Bivalvia</taxon>
        <taxon>Autobranchia</taxon>
        <taxon>Pteriomorphia</taxon>
        <taxon>Mytilida</taxon>
        <taxon>Mytiloidea</taxon>
        <taxon>Mytilidae</taxon>
        <taxon>Mytilinae</taxon>
        <taxon>Mytilus</taxon>
    </lineage>
</organism>
<name>A0A8B6H5F7_MYTGA</name>
<dbReference type="AlphaFoldDB" id="A0A8B6H5F7"/>
<reference evidence="1" key="1">
    <citation type="submission" date="2018-11" db="EMBL/GenBank/DDBJ databases">
        <authorList>
            <person name="Alioto T."/>
            <person name="Alioto T."/>
        </authorList>
    </citation>
    <scope>NUCLEOTIDE SEQUENCE</scope>
</reference>
<evidence type="ECO:0000313" key="1">
    <source>
        <dbReference type="EMBL" id="VDI74539.1"/>
    </source>
</evidence>
<comment type="caution">
    <text evidence="1">The sequence shown here is derived from an EMBL/GenBank/DDBJ whole genome shotgun (WGS) entry which is preliminary data.</text>
</comment>